<keyword evidence="1" id="KW-0812">Transmembrane</keyword>
<evidence type="ECO:0000256" key="1">
    <source>
        <dbReference type="SAM" id="Phobius"/>
    </source>
</evidence>
<feature type="transmembrane region" description="Helical" evidence="1">
    <location>
        <begin position="129"/>
        <end position="150"/>
    </location>
</feature>
<sequence length="378" mass="42964">MAMKPDPLQEAWGAQGGGVRVTKEGALLLREVQRNQRYLDQLVRLRDYREVGVALMLIVAWFAMSLLVPEMLWTWYLSVPMFIWITVFMLVFRHRYGLLRSRADDALVEQARESLRQVEDQIWLLRNVMWWYILPLTVPGAIWAVHLGVATSDSGVWESAVLTLMLLGLFVFVVWMTYRVNRVAVRDELEPRRDELLELLRGLDVEADEENAMTGRQRFGFGGYLGMLLVVCVISAVVLPTGLAATEWVRGVVTTPPVEGVDFPRLSPFEAVDWGDGDSSVPRVKVDGVWYFLGSIDAVPIDDLVEFSKATYGERWQKRIDEDLVEVMTLMGHAPGETVRLRMVTVETTEFAFLKDVAMTEANRRAVREARRGGEVSP</sequence>
<feature type="transmembrane region" description="Helical" evidence="1">
    <location>
        <begin position="51"/>
        <end position="68"/>
    </location>
</feature>
<keyword evidence="3" id="KW-1185">Reference proteome</keyword>
<protein>
    <submittedName>
        <fullName evidence="2">Uncharacterized protein</fullName>
    </submittedName>
</protein>
<keyword evidence="1" id="KW-0472">Membrane</keyword>
<dbReference type="OrthoDB" id="9801061at2"/>
<evidence type="ECO:0000313" key="2">
    <source>
        <dbReference type="EMBL" id="QDU72903.1"/>
    </source>
</evidence>
<keyword evidence="1" id="KW-1133">Transmembrane helix</keyword>
<proteinExistence type="predicted"/>
<gene>
    <name evidence="2" type="ORF">Pan265_27790</name>
</gene>
<feature type="transmembrane region" description="Helical" evidence="1">
    <location>
        <begin position="74"/>
        <end position="92"/>
    </location>
</feature>
<reference evidence="2 3" key="1">
    <citation type="submission" date="2019-02" db="EMBL/GenBank/DDBJ databases">
        <title>Deep-cultivation of Planctomycetes and their phenomic and genomic characterization uncovers novel biology.</title>
        <authorList>
            <person name="Wiegand S."/>
            <person name="Jogler M."/>
            <person name="Boedeker C."/>
            <person name="Pinto D."/>
            <person name="Vollmers J."/>
            <person name="Rivas-Marin E."/>
            <person name="Kohn T."/>
            <person name="Peeters S.H."/>
            <person name="Heuer A."/>
            <person name="Rast P."/>
            <person name="Oberbeckmann S."/>
            <person name="Bunk B."/>
            <person name="Jeske O."/>
            <person name="Meyerdierks A."/>
            <person name="Storesund J.E."/>
            <person name="Kallscheuer N."/>
            <person name="Luecker S."/>
            <person name="Lage O.M."/>
            <person name="Pohl T."/>
            <person name="Merkel B.J."/>
            <person name="Hornburger P."/>
            <person name="Mueller R.-W."/>
            <person name="Bruemmer F."/>
            <person name="Labrenz M."/>
            <person name="Spormann A.M."/>
            <person name="Op den Camp H."/>
            <person name="Overmann J."/>
            <person name="Amann R."/>
            <person name="Jetten M.S.M."/>
            <person name="Mascher T."/>
            <person name="Medema M.H."/>
            <person name="Devos D.P."/>
            <person name="Kaster A.-K."/>
            <person name="Ovreas L."/>
            <person name="Rohde M."/>
            <person name="Galperin M.Y."/>
            <person name="Jogler C."/>
        </authorList>
    </citation>
    <scope>NUCLEOTIDE SEQUENCE [LARGE SCALE GENOMIC DNA]</scope>
    <source>
        <strain evidence="2 3">Pan265</strain>
    </source>
</reference>
<feature type="transmembrane region" description="Helical" evidence="1">
    <location>
        <begin position="221"/>
        <end position="243"/>
    </location>
</feature>
<dbReference type="AlphaFoldDB" id="A0A518C0Z8"/>
<name>A0A518C0Z8_9BACT</name>
<evidence type="ECO:0000313" key="3">
    <source>
        <dbReference type="Proteomes" id="UP000320386"/>
    </source>
</evidence>
<dbReference type="RefSeq" id="WP_145447051.1">
    <property type="nucleotide sequence ID" value="NZ_CP036280.1"/>
</dbReference>
<organism evidence="2 3">
    <name type="scientific">Mucisphaera calidilacus</name>
    <dbReference type="NCBI Taxonomy" id="2527982"/>
    <lineage>
        <taxon>Bacteria</taxon>
        <taxon>Pseudomonadati</taxon>
        <taxon>Planctomycetota</taxon>
        <taxon>Phycisphaerae</taxon>
        <taxon>Phycisphaerales</taxon>
        <taxon>Phycisphaeraceae</taxon>
        <taxon>Mucisphaera</taxon>
    </lineage>
</organism>
<dbReference type="EMBL" id="CP036280">
    <property type="protein sequence ID" value="QDU72903.1"/>
    <property type="molecule type" value="Genomic_DNA"/>
</dbReference>
<dbReference type="KEGG" id="mcad:Pan265_27790"/>
<accession>A0A518C0Z8</accession>
<dbReference type="Proteomes" id="UP000320386">
    <property type="component" value="Chromosome"/>
</dbReference>
<feature type="transmembrane region" description="Helical" evidence="1">
    <location>
        <begin position="156"/>
        <end position="178"/>
    </location>
</feature>